<dbReference type="AlphaFoldDB" id="A0A5B7G8H9"/>
<feature type="compositionally biased region" description="Low complexity" evidence="1">
    <location>
        <begin position="42"/>
        <end position="54"/>
    </location>
</feature>
<comment type="caution">
    <text evidence="2">The sequence shown here is derived from an EMBL/GenBank/DDBJ whole genome shotgun (WGS) entry which is preliminary data.</text>
</comment>
<reference evidence="2 3" key="1">
    <citation type="submission" date="2019-05" db="EMBL/GenBank/DDBJ databases">
        <title>Another draft genome of Portunus trituberculatus and its Hox gene families provides insights of decapod evolution.</title>
        <authorList>
            <person name="Jeong J.-H."/>
            <person name="Song I."/>
            <person name="Kim S."/>
            <person name="Choi T."/>
            <person name="Kim D."/>
            <person name="Ryu S."/>
            <person name="Kim W."/>
        </authorList>
    </citation>
    <scope>NUCLEOTIDE SEQUENCE [LARGE SCALE GENOMIC DNA]</scope>
    <source>
        <tissue evidence="2">Muscle</tissue>
    </source>
</reference>
<sequence length="69" mass="7920">MPTPPLLPLSILPVVHPPTLSYHQPSLPPIILSYVFRHHHPGPTQHQQQQQHYSHSSRRTSPTGNQHKR</sequence>
<dbReference type="EMBL" id="VSRR010011186">
    <property type="protein sequence ID" value="MPC52834.1"/>
    <property type="molecule type" value="Genomic_DNA"/>
</dbReference>
<keyword evidence="3" id="KW-1185">Reference proteome</keyword>
<name>A0A5B7G8H9_PORTR</name>
<evidence type="ECO:0000313" key="2">
    <source>
        <dbReference type="EMBL" id="MPC52834.1"/>
    </source>
</evidence>
<gene>
    <name evidence="2" type="ORF">E2C01_046713</name>
</gene>
<proteinExistence type="predicted"/>
<dbReference type="Proteomes" id="UP000324222">
    <property type="component" value="Unassembled WGS sequence"/>
</dbReference>
<evidence type="ECO:0000313" key="3">
    <source>
        <dbReference type="Proteomes" id="UP000324222"/>
    </source>
</evidence>
<organism evidence="2 3">
    <name type="scientific">Portunus trituberculatus</name>
    <name type="common">Swimming crab</name>
    <name type="synonym">Neptunus trituberculatus</name>
    <dbReference type="NCBI Taxonomy" id="210409"/>
    <lineage>
        <taxon>Eukaryota</taxon>
        <taxon>Metazoa</taxon>
        <taxon>Ecdysozoa</taxon>
        <taxon>Arthropoda</taxon>
        <taxon>Crustacea</taxon>
        <taxon>Multicrustacea</taxon>
        <taxon>Malacostraca</taxon>
        <taxon>Eumalacostraca</taxon>
        <taxon>Eucarida</taxon>
        <taxon>Decapoda</taxon>
        <taxon>Pleocyemata</taxon>
        <taxon>Brachyura</taxon>
        <taxon>Eubrachyura</taxon>
        <taxon>Portunoidea</taxon>
        <taxon>Portunidae</taxon>
        <taxon>Portuninae</taxon>
        <taxon>Portunus</taxon>
    </lineage>
</organism>
<evidence type="ECO:0000256" key="1">
    <source>
        <dbReference type="SAM" id="MobiDB-lite"/>
    </source>
</evidence>
<protein>
    <submittedName>
        <fullName evidence="2">Uncharacterized protein</fullName>
    </submittedName>
</protein>
<feature type="region of interest" description="Disordered" evidence="1">
    <location>
        <begin position="38"/>
        <end position="69"/>
    </location>
</feature>
<accession>A0A5B7G8H9</accession>